<evidence type="ECO:0000256" key="1">
    <source>
        <dbReference type="SAM" id="MobiDB-lite"/>
    </source>
</evidence>
<organism evidence="2 3">
    <name type="scientific">Umezawaea endophytica</name>
    <dbReference type="NCBI Taxonomy" id="1654476"/>
    <lineage>
        <taxon>Bacteria</taxon>
        <taxon>Bacillati</taxon>
        <taxon>Actinomycetota</taxon>
        <taxon>Actinomycetes</taxon>
        <taxon>Pseudonocardiales</taxon>
        <taxon>Pseudonocardiaceae</taxon>
        <taxon>Umezawaea</taxon>
    </lineage>
</organism>
<sequence length="290" mass="29449">MAGADAVRGTGSLLVRALAVGGLTAAAWFFGGAVASATPADALPDAASISEFVHATISEHRESLEDARPEVPVIREQWTTALSTAPVALDFLDPTRVPAEVEEEFLDVPWPQEDAEFGEAASPVYSGGVVNSGTQRSGTVSNTMPEELYTAKVTAKAAAKLAAAPAPAPVEVAVPAVEEVAVAVVDAPRWGVEAITTSAPVVEADTPAASGLEWEVPRPAAPVPTPQPAQSPTAPSASSNSHDNSGGARGGLAVTTAQSSPHQPSVWTAARRDDGRTPGSVQGLPSSSPD</sequence>
<gene>
    <name evidence="2" type="ORF">NZH93_40010</name>
</gene>
<evidence type="ECO:0000313" key="2">
    <source>
        <dbReference type="EMBL" id="MCS7483072.1"/>
    </source>
</evidence>
<feature type="region of interest" description="Disordered" evidence="1">
    <location>
        <begin position="216"/>
        <end position="290"/>
    </location>
</feature>
<feature type="compositionally biased region" description="Low complexity" evidence="1">
    <location>
        <begin position="230"/>
        <end position="239"/>
    </location>
</feature>
<keyword evidence="3" id="KW-1185">Reference proteome</keyword>
<feature type="compositionally biased region" description="Polar residues" evidence="1">
    <location>
        <begin position="255"/>
        <end position="266"/>
    </location>
</feature>
<dbReference type="RefSeq" id="WP_259628529.1">
    <property type="nucleotide sequence ID" value="NZ_JANYMP010000028.1"/>
</dbReference>
<protein>
    <submittedName>
        <fullName evidence="2">Uncharacterized protein</fullName>
    </submittedName>
</protein>
<accession>A0A9X2VVD2</accession>
<name>A0A9X2VVD2_9PSEU</name>
<evidence type="ECO:0000313" key="3">
    <source>
        <dbReference type="Proteomes" id="UP001141259"/>
    </source>
</evidence>
<feature type="compositionally biased region" description="Polar residues" evidence="1">
    <location>
        <begin position="279"/>
        <end position="290"/>
    </location>
</feature>
<dbReference type="AlphaFoldDB" id="A0A9X2VVD2"/>
<feature type="compositionally biased region" description="Pro residues" evidence="1">
    <location>
        <begin position="219"/>
        <end position="229"/>
    </location>
</feature>
<dbReference type="EMBL" id="JANYMP010000028">
    <property type="protein sequence ID" value="MCS7483072.1"/>
    <property type="molecule type" value="Genomic_DNA"/>
</dbReference>
<reference evidence="2" key="1">
    <citation type="submission" date="2022-08" db="EMBL/GenBank/DDBJ databases">
        <authorList>
            <person name="Tistechok S."/>
            <person name="Samborskyy M."/>
            <person name="Roman I."/>
        </authorList>
    </citation>
    <scope>NUCLEOTIDE SEQUENCE</scope>
    <source>
        <strain evidence="2">DSM 103496</strain>
    </source>
</reference>
<comment type="caution">
    <text evidence="2">The sequence shown here is derived from an EMBL/GenBank/DDBJ whole genome shotgun (WGS) entry which is preliminary data.</text>
</comment>
<proteinExistence type="predicted"/>
<dbReference type="Proteomes" id="UP001141259">
    <property type="component" value="Unassembled WGS sequence"/>
</dbReference>